<feature type="transmembrane region" description="Helical" evidence="1">
    <location>
        <begin position="6"/>
        <end position="22"/>
    </location>
</feature>
<keyword evidence="3" id="KW-1185">Reference proteome</keyword>
<dbReference type="Proteomes" id="UP000185984">
    <property type="component" value="Unassembled WGS sequence"/>
</dbReference>
<protein>
    <recommendedName>
        <fullName evidence="4">Amino acid transporter</fullName>
    </recommendedName>
</protein>
<name>A0A1U7HMA6_9CHRO</name>
<proteinExistence type="predicted"/>
<keyword evidence="1" id="KW-0812">Transmembrane</keyword>
<dbReference type="OrthoDB" id="426670at2"/>
<comment type="caution">
    <text evidence="2">The sequence shown here is derived from an EMBL/GenBank/DDBJ whole genome shotgun (WGS) entry which is preliminary data.</text>
</comment>
<reference evidence="2 3" key="1">
    <citation type="submission" date="2016-11" db="EMBL/GenBank/DDBJ databases">
        <title>Draft Genome Sequences of Nine Cyanobacterial Strains from Diverse Habitats.</title>
        <authorList>
            <person name="Zhu T."/>
            <person name="Hou S."/>
            <person name="Lu X."/>
            <person name="Hess W.R."/>
        </authorList>
    </citation>
    <scope>NUCLEOTIDE SEQUENCE [LARGE SCALE GENOMIC DNA]</scope>
    <source>
        <strain evidence="2 3">5.2 s.c.1</strain>
    </source>
</reference>
<organism evidence="2 3">
    <name type="scientific">Chroogloeocystis siderophila 5.2 s.c.1</name>
    <dbReference type="NCBI Taxonomy" id="247279"/>
    <lineage>
        <taxon>Bacteria</taxon>
        <taxon>Bacillati</taxon>
        <taxon>Cyanobacteriota</taxon>
        <taxon>Cyanophyceae</taxon>
        <taxon>Oscillatoriophycideae</taxon>
        <taxon>Chroococcales</taxon>
        <taxon>Chroococcaceae</taxon>
        <taxon>Chroogloeocystis</taxon>
    </lineage>
</organism>
<accession>A0A1U7HMA6</accession>
<feature type="transmembrane region" description="Helical" evidence="1">
    <location>
        <begin position="29"/>
        <end position="46"/>
    </location>
</feature>
<evidence type="ECO:0008006" key="4">
    <source>
        <dbReference type="Google" id="ProtNLM"/>
    </source>
</evidence>
<feature type="transmembrane region" description="Helical" evidence="1">
    <location>
        <begin position="52"/>
        <end position="70"/>
    </location>
</feature>
<keyword evidence="1" id="KW-1133">Transmembrane helix</keyword>
<sequence>MPSTHLIFLAIGMGLVWISIKFKDDVYRLATAISGAIFIVWGFALTPLQFQLPIEALVIILVFPMCLRCLRE</sequence>
<keyword evidence="1" id="KW-0472">Membrane</keyword>
<evidence type="ECO:0000313" key="2">
    <source>
        <dbReference type="EMBL" id="OKH24707.1"/>
    </source>
</evidence>
<gene>
    <name evidence="2" type="ORF">NIES1031_15540</name>
</gene>
<evidence type="ECO:0000313" key="3">
    <source>
        <dbReference type="Proteomes" id="UP000185984"/>
    </source>
</evidence>
<dbReference type="AlphaFoldDB" id="A0A1U7HMA6"/>
<dbReference type="EMBL" id="MRCC01000012">
    <property type="protein sequence ID" value="OKH24707.1"/>
    <property type="molecule type" value="Genomic_DNA"/>
</dbReference>
<evidence type="ECO:0000256" key="1">
    <source>
        <dbReference type="SAM" id="Phobius"/>
    </source>
</evidence>